<feature type="transmembrane region" description="Helical" evidence="9">
    <location>
        <begin position="288"/>
        <end position="306"/>
    </location>
</feature>
<evidence type="ECO:0000313" key="11">
    <source>
        <dbReference type="EMBL" id="MBD3689086.1"/>
    </source>
</evidence>
<dbReference type="GO" id="GO:0005886">
    <property type="term" value="C:plasma membrane"/>
    <property type="evidence" value="ECO:0007669"/>
    <property type="project" value="UniProtKB-SubCell"/>
</dbReference>
<evidence type="ECO:0000256" key="4">
    <source>
        <dbReference type="ARBA" id="ARBA00022475"/>
    </source>
</evidence>
<feature type="transmembrane region" description="Helical" evidence="9">
    <location>
        <begin position="66"/>
        <end position="85"/>
    </location>
</feature>
<dbReference type="Proteomes" id="UP000627538">
    <property type="component" value="Unassembled WGS sequence"/>
</dbReference>
<name>A0A8I0GB80_9ACTO</name>
<dbReference type="InterPro" id="IPR020846">
    <property type="entry name" value="MFS_dom"/>
</dbReference>
<evidence type="ECO:0000313" key="12">
    <source>
        <dbReference type="Proteomes" id="UP000627538"/>
    </source>
</evidence>
<feature type="transmembrane region" description="Helical" evidence="9">
    <location>
        <begin position="334"/>
        <end position="355"/>
    </location>
</feature>
<dbReference type="PROSITE" id="PS50850">
    <property type="entry name" value="MFS"/>
    <property type="match status" value="1"/>
</dbReference>
<dbReference type="NCBIfam" id="TIGR00924">
    <property type="entry name" value="yjdL_sub1_fam"/>
    <property type="match status" value="1"/>
</dbReference>
<keyword evidence="3 8" id="KW-0813">Transport</keyword>
<dbReference type="InterPro" id="IPR005279">
    <property type="entry name" value="Dipep/tripep_permease"/>
</dbReference>
<evidence type="ECO:0000259" key="10">
    <source>
        <dbReference type="PROSITE" id="PS50850"/>
    </source>
</evidence>
<feature type="transmembrane region" description="Helical" evidence="9">
    <location>
        <begin position="97"/>
        <end position="127"/>
    </location>
</feature>
<keyword evidence="4" id="KW-1003">Cell membrane</keyword>
<dbReference type="InterPro" id="IPR036259">
    <property type="entry name" value="MFS_trans_sf"/>
</dbReference>
<reference evidence="11 12" key="1">
    <citation type="submission" date="2020-08" db="EMBL/GenBank/DDBJ databases">
        <title>Winkia gen. nov., sp. nov., isolated from faeces of the Anser albifrons in China.</title>
        <authorList>
            <person name="Liu Q."/>
        </authorList>
    </citation>
    <scope>NUCLEOTIDE SEQUENCE [LARGE SCALE GENOMIC DNA]</scope>
    <source>
        <strain evidence="11 12">C62</strain>
    </source>
</reference>
<dbReference type="InterPro" id="IPR050171">
    <property type="entry name" value="MFS_Transporters"/>
</dbReference>
<proteinExistence type="inferred from homology"/>
<keyword evidence="6 9" id="KW-1133">Transmembrane helix</keyword>
<feature type="transmembrane region" description="Helical" evidence="9">
    <location>
        <begin position="367"/>
        <end position="388"/>
    </location>
</feature>
<feature type="transmembrane region" description="Helical" evidence="9">
    <location>
        <begin position="400"/>
        <end position="423"/>
    </location>
</feature>
<keyword evidence="5 8" id="KW-0812">Transmembrane</keyword>
<keyword evidence="7 9" id="KW-0472">Membrane</keyword>
<dbReference type="InterPro" id="IPR018456">
    <property type="entry name" value="PTR2_symporter_CS"/>
</dbReference>
<feature type="transmembrane region" description="Helical" evidence="9">
    <location>
        <begin position="182"/>
        <end position="201"/>
    </location>
</feature>
<comment type="caution">
    <text evidence="11">The sequence shown here is derived from an EMBL/GenBank/DDBJ whole genome shotgun (WGS) entry which is preliminary data.</text>
</comment>
<dbReference type="SUPFAM" id="SSF103473">
    <property type="entry name" value="MFS general substrate transporter"/>
    <property type="match status" value="1"/>
</dbReference>
<feature type="transmembrane region" description="Helical" evidence="9">
    <location>
        <begin position="35"/>
        <end position="54"/>
    </location>
</feature>
<dbReference type="CDD" id="cd17346">
    <property type="entry name" value="MFS_DtpA_like"/>
    <property type="match status" value="1"/>
</dbReference>
<dbReference type="EMBL" id="JACRUO010000001">
    <property type="protein sequence ID" value="MBD3689086.1"/>
    <property type="molecule type" value="Genomic_DNA"/>
</dbReference>
<keyword evidence="12" id="KW-1185">Reference proteome</keyword>
<dbReference type="GO" id="GO:1904680">
    <property type="term" value="F:peptide transmembrane transporter activity"/>
    <property type="evidence" value="ECO:0007669"/>
    <property type="project" value="InterPro"/>
</dbReference>
<feature type="domain" description="Major facilitator superfamily (MFS) profile" evidence="10">
    <location>
        <begin position="25"/>
        <end position="485"/>
    </location>
</feature>
<evidence type="ECO:0000256" key="9">
    <source>
        <dbReference type="SAM" id="Phobius"/>
    </source>
</evidence>
<sequence length="496" mass="53314">MGSSMSSQTRNTDTAFFGHPIGLMTLFTTELWERFSYYGMRAILLYFLTDTYLNGGLAIDEPTGKAVVATYSSSVFLTSVIGGWISDRLFGPRKAALYGGIIIILGHLCLALPLGATAYLGIIFVAVGSGVFKPNPTVMLGELYSRTDSRRDSGFSIFYLGINLGSFFSPLVVGLARSWGGYHAGFAVAAVGMAVALAFYVHGRKHLDETADEVPDPISPQERTALLSKLGIVIGLLVILWVLVKVLMHDSVLLTTVTTLNFLALAMPVVYFAVMLRSPKVTKPERSRLLAFIPLFIAAALFWMVFEQAASSMSAFAENSTDLHVGSLTINPEWFQSVNPLGIIILSGVFAAMWQKLGSRPSTPTKFAIGLGLASASFIFLGLMAKAYEGGLAPVWILTLTYVIQTVGELCLSPVGLAAASLLAPQAFKSQGMALWLLASAFGQSIASLIFANMQHLSQANEFLLFAAIAGAFTLILVCLIPWINRRIAEGFAAEA</sequence>
<organism evidence="11 12">
    <name type="scientific">Nanchangia anserum</name>
    <dbReference type="NCBI Taxonomy" id="2692125"/>
    <lineage>
        <taxon>Bacteria</taxon>
        <taxon>Bacillati</taxon>
        <taxon>Actinomycetota</taxon>
        <taxon>Actinomycetes</taxon>
        <taxon>Actinomycetales</taxon>
        <taxon>Actinomycetaceae</taxon>
        <taxon>Nanchangia</taxon>
    </lineage>
</organism>
<evidence type="ECO:0000256" key="5">
    <source>
        <dbReference type="ARBA" id="ARBA00022692"/>
    </source>
</evidence>
<dbReference type="GO" id="GO:0006857">
    <property type="term" value="P:oligopeptide transport"/>
    <property type="evidence" value="ECO:0007669"/>
    <property type="project" value="InterPro"/>
</dbReference>
<dbReference type="PANTHER" id="PTHR23517:SF15">
    <property type="entry name" value="PROTON-DEPENDENT OLIGOPEPTIDE FAMILY TRANSPORT PROTEIN"/>
    <property type="match status" value="1"/>
</dbReference>
<evidence type="ECO:0000256" key="1">
    <source>
        <dbReference type="ARBA" id="ARBA00004651"/>
    </source>
</evidence>
<dbReference type="Gene3D" id="1.20.1250.20">
    <property type="entry name" value="MFS general substrate transporter like domains"/>
    <property type="match status" value="1"/>
</dbReference>
<dbReference type="AlphaFoldDB" id="A0A8I0GB80"/>
<feature type="transmembrane region" description="Helical" evidence="9">
    <location>
        <begin position="226"/>
        <end position="247"/>
    </location>
</feature>
<comment type="subcellular location">
    <subcellularLocation>
        <location evidence="1">Cell membrane</location>
        <topology evidence="1">Multi-pass membrane protein</topology>
    </subcellularLocation>
    <subcellularLocation>
        <location evidence="8">Membrane</location>
        <topology evidence="8">Multi-pass membrane protein</topology>
    </subcellularLocation>
</comment>
<dbReference type="Pfam" id="PF00854">
    <property type="entry name" value="PTR2"/>
    <property type="match status" value="1"/>
</dbReference>
<gene>
    <name evidence="11" type="ORF">H8R10_02405</name>
</gene>
<comment type="similarity">
    <text evidence="2 8">Belongs to the major facilitator superfamily. Proton-dependent oligopeptide transporter (POT/PTR) (TC 2.A.17) family.</text>
</comment>
<feature type="transmembrane region" description="Helical" evidence="9">
    <location>
        <begin position="155"/>
        <end position="176"/>
    </location>
</feature>
<protein>
    <submittedName>
        <fullName evidence="11">MFS transporter</fullName>
    </submittedName>
</protein>
<accession>A0A8I0GB80</accession>
<evidence type="ECO:0000256" key="6">
    <source>
        <dbReference type="ARBA" id="ARBA00022989"/>
    </source>
</evidence>
<dbReference type="PROSITE" id="PS01023">
    <property type="entry name" value="PTR2_2"/>
    <property type="match status" value="1"/>
</dbReference>
<evidence type="ECO:0000256" key="3">
    <source>
        <dbReference type="ARBA" id="ARBA00022448"/>
    </source>
</evidence>
<evidence type="ECO:0000256" key="2">
    <source>
        <dbReference type="ARBA" id="ARBA00005982"/>
    </source>
</evidence>
<feature type="transmembrane region" description="Helical" evidence="9">
    <location>
        <begin position="253"/>
        <end position="276"/>
    </location>
</feature>
<feature type="transmembrane region" description="Helical" evidence="9">
    <location>
        <begin position="463"/>
        <end position="484"/>
    </location>
</feature>
<dbReference type="PANTHER" id="PTHR23517">
    <property type="entry name" value="RESISTANCE PROTEIN MDTM, PUTATIVE-RELATED-RELATED"/>
    <property type="match status" value="1"/>
</dbReference>
<evidence type="ECO:0000256" key="7">
    <source>
        <dbReference type="ARBA" id="ARBA00023136"/>
    </source>
</evidence>
<feature type="transmembrane region" description="Helical" evidence="9">
    <location>
        <begin position="435"/>
        <end position="457"/>
    </location>
</feature>
<dbReference type="InterPro" id="IPR000109">
    <property type="entry name" value="POT_fam"/>
</dbReference>
<evidence type="ECO:0000256" key="8">
    <source>
        <dbReference type="RuleBase" id="RU003755"/>
    </source>
</evidence>